<accession>A0ABX1LTC2</accession>
<feature type="transmembrane region" description="Helical" evidence="1">
    <location>
        <begin position="44"/>
        <end position="64"/>
    </location>
</feature>
<gene>
    <name evidence="3" type="ORF">HC246_08560</name>
</gene>
<evidence type="ECO:0000256" key="1">
    <source>
        <dbReference type="SAM" id="Phobius"/>
    </source>
</evidence>
<organism evidence="3 4">
    <name type="scientific">Pseudanabaena yagii GIHE-NHR1</name>
    <dbReference type="NCBI Taxonomy" id="2722753"/>
    <lineage>
        <taxon>Bacteria</taxon>
        <taxon>Bacillati</taxon>
        <taxon>Cyanobacteriota</taxon>
        <taxon>Cyanophyceae</taxon>
        <taxon>Pseudanabaenales</taxon>
        <taxon>Pseudanabaenaceae</taxon>
        <taxon>Pseudanabaena</taxon>
        <taxon>Pseudanabaena yagii</taxon>
    </lineage>
</organism>
<dbReference type="Pfam" id="PF08378">
    <property type="entry name" value="NERD"/>
    <property type="match status" value="1"/>
</dbReference>
<name>A0ABX1LTC2_9CYAN</name>
<keyword evidence="1" id="KW-0812">Transmembrane</keyword>
<feature type="domain" description="NERD" evidence="2">
    <location>
        <begin position="73"/>
        <end position="179"/>
    </location>
</feature>
<dbReference type="EMBL" id="JAAVJL010000001">
    <property type="protein sequence ID" value="NMF58074.1"/>
    <property type="molecule type" value="Genomic_DNA"/>
</dbReference>
<reference evidence="3 4" key="1">
    <citation type="submission" date="2020-03" db="EMBL/GenBank/DDBJ databases">
        <title>Draft Genome Sequence of 2-Methylisoborneol Producing Pseudanabaena yagii Strain GIHE-NHR1 Isolated from North Han River in South Korea.</title>
        <authorList>
            <person name="Jeong J."/>
        </authorList>
    </citation>
    <scope>NUCLEOTIDE SEQUENCE [LARGE SCALE GENOMIC DNA]</scope>
    <source>
        <strain evidence="3 4">GIHE-NHR1</strain>
    </source>
</reference>
<keyword evidence="1" id="KW-0472">Membrane</keyword>
<comment type="caution">
    <text evidence="3">The sequence shown here is derived from an EMBL/GenBank/DDBJ whole genome shotgun (WGS) entry which is preliminary data.</text>
</comment>
<feature type="transmembrane region" description="Helical" evidence="1">
    <location>
        <begin position="21"/>
        <end position="38"/>
    </location>
</feature>
<evidence type="ECO:0000259" key="2">
    <source>
        <dbReference type="Pfam" id="PF08378"/>
    </source>
</evidence>
<dbReference type="RefSeq" id="WP_169363016.1">
    <property type="nucleotide sequence ID" value="NZ_JAAVJL010000001.1"/>
</dbReference>
<evidence type="ECO:0000313" key="4">
    <source>
        <dbReference type="Proteomes" id="UP000738376"/>
    </source>
</evidence>
<dbReference type="InterPro" id="IPR011528">
    <property type="entry name" value="NERD"/>
</dbReference>
<sequence length="209" mass="23329">MSKFSRHAGKNIRELAMRRRAEAFASYITAGLIGVIWINSITSIFSVPLIIIAIGLIANGAFLWKRANHADQGAKGEEDIAQAIAQLENQDWQIEYGIQLGNRLGDLDIFCISPQGKAFAIDVKSHRGEVITDGKELYRRMGNKKYPFEKNFIQQVIKQALQIKQQKDLPFVTPIVAFSTARVSIQGDKLKNVYVVEKAKLVSLLKSLG</sequence>
<keyword evidence="4" id="KW-1185">Reference proteome</keyword>
<proteinExistence type="predicted"/>
<dbReference type="Proteomes" id="UP000738376">
    <property type="component" value="Unassembled WGS sequence"/>
</dbReference>
<evidence type="ECO:0000313" key="3">
    <source>
        <dbReference type="EMBL" id="NMF58074.1"/>
    </source>
</evidence>
<keyword evidence="1" id="KW-1133">Transmembrane helix</keyword>
<protein>
    <submittedName>
        <fullName evidence="3">NERD domain-containing protein</fullName>
    </submittedName>
</protein>